<dbReference type="GO" id="GO:0046872">
    <property type="term" value="F:metal ion binding"/>
    <property type="evidence" value="ECO:0007669"/>
    <property type="project" value="UniProtKB-KW"/>
</dbReference>
<dbReference type="PROSITE" id="PS00517">
    <property type="entry name" value="RNASE_3_1"/>
    <property type="match status" value="1"/>
</dbReference>
<evidence type="ECO:0000256" key="6">
    <source>
        <dbReference type="ARBA" id="ARBA00022552"/>
    </source>
</evidence>
<name>A0A0R3JTS3_CALMK</name>
<evidence type="ECO:0000259" key="16">
    <source>
        <dbReference type="PROSITE" id="PS50137"/>
    </source>
</evidence>
<dbReference type="CDD" id="cd10845">
    <property type="entry name" value="DSRM_RNAse_III_family"/>
    <property type="match status" value="1"/>
</dbReference>
<evidence type="ECO:0000259" key="17">
    <source>
        <dbReference type="PROSITE" id="PS50142"/>
    </source>
</evidence>
<dbReference type="AlphaFoldDB" id="A0A0R3JTS3"/>
<keyword evidence="7 15" id="KW-0507">mRNA processing</keyword>
<dbReference type="GO" id="GO:0042802">
    <property type="term" value="F:identical protein binding"/>
    <property type="evidence" value="ECO:0007669"/>
    <property type="project" value="UniProtKB-ARBA"/>
</dbReference>
<keyword evidence="15" id="KW-0699">rRNA-binding</keyword>
<dbReference type="SUPFAM" id="SSF54768">
    <property type="entry name" value="dsRNA-binding domain-like"/>
    <property type="match status" value="1"/>
</dbReference>
<proteinExistence type="inferred from homology"/>
<feature type="active site" evidence="15">
    <location>
        <position position="127"/>
    </location>
</feature>
<comment type="cofactor">
    <cofactor evidence="15">
        <name>Mg(2+)</name>
        <dbReference type="ChEBI" id="CHEBI:18420"/>
    </cofactor>
</comment>
<dbReference type="GO" id="GO:0010468">
    <property type="term" value="P:regulation of gene expression"/>
    <property type="evidence" value="ECO:0007669"/>
    <property type="project" value="TreeGrafter"/>
</dbReference>
<dbReference type="RefSeq" id="WP_083490349.1">
    <property type="nucleotide sequence ID" value="NZ_LKHP01000005.1"/>
</dbReference>
<keyword evidence="11 15" id="KW-0255">Endonuclease</keyword>
<evidence type="ECO:0000256" key="4">
    <source>
        <dbReference type="ARBA" id="ARBA00011738"/>
    </source>
</evidence>
<keyword evidence="13 15" id="KW-0460">Magnesium</keyword>
<evidence type="ECO:0000256" key="1">
    <source>
        <dbReference type="ARBA" id="ARBA00000109"/>
    </source>
</evidence>
<dbReference type="EC" id="3.1.26.3" evidence="15"/>
<reference evidence="18 19" key="1">
    <citation type="submission" date="2015-09" db="EMBL/GenBank/DDBJ databases">
        <title>Draft genome sequence of a Caloramator mitchellensis, a moderate thermophile from the Great Artesian Basin of Australia.</title>
        <authorList>
            <person name="Patel B.K."/>
        </authorList>
    </citation>
    <scope>NUCLEOTIDE SEQUENCE [LARGE SCALE GENOMIC DNA]</scope>
    <source>
        <strain evidence="18 19">VF08</strain>
    </source>
</reference>
<comment type="function">
    <text evidence="15">Digests double-stranded RNA. Involved in the processing of primary rRNA transcript to yield the immediate precursors to the large and small rRNAs (23S and 16S). Processes some mRNAs, and tRNAs when they are encoded in the rRNA operon. Processes pre-crRNA and tracrRNA of type II CRISPR loci if present in the organism.</text>
</comment>
<keyword evidence="8 15" id="KW-0819">tRNA processing</keyword>
<comment type="catalytic activity">
    <reaction evidence="1 15">
        <text>Endonucleolytic cleavage to 5'-phosphomonoester.</text>
        <dbReference type="EC" id="3.1.26.3"/>
    </reaction>
</comment>
<evidence type="ECO:0000256" key="15">
    <source>
        <dbReference type="HAMAP-Rule" id="MF_00104"/>
    </source>
</evidence>
<dbReference type="SMART" id="SM00358">
    <property type="entry name" value="DSRM"/>
    <property type="match status" value="1"/>
</dbReference>
<dbReference type="GO" id="GO:0008033">
    <property type="term" value="P:tRNA processing"/>
    <property type="evidence" value="ECO:0007669"/>
    <property type="project" value="UniProtKB-KW"/>
</dbReference>
<dbReference type="Pfam" id="PF14622">
    <property type="entry name" value="Ribonucleas_3_3"/>
    <property type="match status" value="1"/>
</dbReference>
<comment type="caution">
    <text evidence="18">The sequence shown here is derived from an EMBL/GenBank/DDBJ whole genome shotgun (WGS) entry which is preliminary data.</text>
</comment>
<dbReference type="PANTHER" id="PTHR11207:SF0">
    <property type="entry name" value="RIBONUCLEASE 3"/>
    <property type="match status" value="1"/>
</dbReference>
<dbReference type="PROSITE" id="PS50142">
    <property type="entry name" value="RNASE_3_2"/>
    <property type="match status" value="1"/>
</dbReference>
<keyword evidence="14 15" id="KW-0694">RNA-binding</keyword>
<feature type="binding site" evidence="15">
    <location>
        <position position="124"/>
    </location>
    <ligand>
        <name>Mg(2+)</name>
        <dbReference type="ChEBI" id="CHEBI:18420"/>
    </ligand>
</feature>
<feature type="domain" description="RNase III" evidence="17">
    <location>
        <begin position="9"/>
        <end position="138"/>
    </location>
</feature>
<feature type="binding site" evidence="15">
    <location>
        <position position="127"/>
    </location>
    <ligand>
        <name>Mg(2+)</name>
        <dbReference type="ChEBI" id="CHEBI:18420"/>
    </ligand>
</feature>
<keyword evidence="19" id="KW-1185">Reference proteome</keyword>
<dbReference type="GO" id="GO:0004525">
    <property type="term" value="F:ribonuclease III activity"/>
    <property type="evidence" value="ECO:0007669"/>
    <property type="project" value="UniProtKB-UniRule"/>
</dbReference>
<dbReference type="SMART" id="SM00535">
    <property type="entry name" value="RIBOc"/>
    <property type="match status" value="1"/>
</dbReference>
<dbReference type="PROSITE" id="PS50137">
    <property type="entry name" value="DS_RBD"/>
    <property type="match status" value="1"/>
</dbReference>
<evidence type="ECO:0000256" key="3">
    <source>
        <dbReference type="ARBA" id="ARBA00010183"/>
    </source>
</evidence>
<sequence length="238" mass="27222">MEKERQKQLKEFEKIIRVDFDDIKLLDHALTHTSFANEHGLSYNEHNERLEFLGDSILGLVVSEYIFKKFKNREEGKLSRLRASVVCEASLAEIARKIKINHFIRIGRGEEMTGGREKDSLLADATEAVIAAIYLDKGYDRAKDFVLEYLKDKIGAIAKKKEYIDYKTKLQEYVQKNLLSAIKYDVVDSWGPDHNKTFSIDVFLDNTKYGNGIGKSKKEAEQIAAKNALLKLGVDLDE</sequence>
<keyword evidence="5 15" id="KW-0963">Cytoplasm</keyword>
<accession>A0A0R3JTS3</accession>
<dbReference type="SUPFAM" id="SSF69065">
    <property type="entry name" value="RNase III domain-like"/>
    <property type="match status" value="1"/>
</dbReference>
<evidence type="ECO:0000313" key="19">
    <source>
        <dbReference type="Proteomes" id="UP000052015"/>
    </source>
</evidence>
<evidence type="ECO:0000256" key="9">
    <source>
        <dbReference type="ARBA" id="ARBA00022722"/>
    </source>
</evidence>
<evidence type="ECO:0000256" key="10">
    <source>
        <dbReference type="ARBA" id="ARBA00022723"/>
    </source>
</evidence>
<dbReference type="GO" id="GO:0019843">
    <property type="term" value="F:rRNA binding"/>
    <property type="evidence" value="ECO:0007669"/>
    <property type="project" value="UniProtKB-KW"/>
</dbReference>
<dbReference type="Gene3D" id="3.30.160.20">
    <property type="match status" value="1"/>
</dbReference>
<comment type="similarity">
    <text evidence="3">Belongs to the ribonuclease III family.</text>
</comment>
<dbReference type="CDD" id="cd00593">
    <property type="entry name" value="RIBOc"/>
    <property type="match status" value="1"/>
</dbReference>
<evidence type="ECO:0000256" key="5">
    <source>
        <dbReference type="ARBA" id="ARBA00022490"/>
    </source>
</evidence>
<dbReference type="FunFam" id="1.10.1520.10:FF:000001">
    <property type="entry name" value="Ribonuclease 3"/>
    <property type="match status" value="1"/>
</dbReference>
<evidence type="ECO:0000313" key="18">
    <source>
        <dbReference type="EMBL" id="KRQ86951.1"/>
    </source>
</evidence>
<keyword evidence="9 15" id="KW-0540">Nuclease</keyword>
<gene>
    <name evidence="15 18" type="primary">rnc</name>
    <name evidence="18" type="ORF">ABG79_01141</name>
</gene>
<evidence type="ECO:0000256" key="11">
    <source>
        <dbReference type="ARBA" id="ARBA00022759"/>
    </source>
</evidence>
<dbReference type="InterPro" id="IPR011907">
    <property type="entry name" value="RNase_III"/>
</dbReference>
<protein>
    <recommendedName>
        <fullName evidence="15">Ribonuclease 3</fullName>
        <ecNumber evidence="15">3.1.26.3</ecNumber>
    </recommendedName>
    <alternativeName>
        <fullName evidence="15">Ribonuclease III</fullName>
        <shortName evidence="15">RNase III</shortName>
    </alternativeName>
</protein>
<dbReference type="OrthoDB" id="9805026at2"/>
<dbReference type="EMBL" id="LKHP01000005">
    <property type="protein sequence ID" value="KRQ86951.1"/>
    <property type="molecule type" value="Genomic_DNA"/>
</dbReference>
<evidence type="ECO:0000256" key="12">
    <source>
        <dbReference type="ARBA" id="ARBA00022801"/>
    </source>
</evidence>
<evidence type="ECO:0000256" key="2">
    <source>
        <dbReference type="ARBA" id="ARBA00004496"/>
    </source>
</evidence>
<evidence type="ECO:0000256" key="8">
    <source>
        <dbReference type="ARBA" id="ARBA00022694"/>
    </source>
</evidence>
<dbReference type="GO" id="GO:0003725">
    <property type="term" value="F:double-stranded RNA binding"/>
    <property type="evidence" value="ECO:0007669"/>
    <property type="project" value="TreeGrafter"/>
</dbReference>
<dbReference type="Gene3D" id="1.10.1520.10">
    <property type="entry name" value="Ribonuclease III domain"/>
    <property type="match status" value="1"/>
</dbReference>
<comment type="subcellular location">
    <subcellularLocation>
        <location evidence="2 15">Cytoplasm</location>
    </subcellularLocation>
</comment>
<dbReference type="InterPro" id="IPR014720">
    <property type="entry name" value="dsRBD_dom"/>
</dbReference>
<dbReference type="HAMAP" id="MF_00104">
    <property type="entry name" value="RNase_III"/>
    <property type="match status" value="1"/>
</dbReference>
<organism evidence="18 19">
    <name type="scientific">Caloramator mitchellensis</name>
    <dbReference type="NCBI Taxonomy" id="908809"/>
    <lineage>
        <taxon>Bacteria</taxon>
        <taxon>Bacillati</taxon>
        <taxon>Bacillota</taxon>
        <taxon>Clostridia</taxon>
        <taxon>Eubacteriales</taxon>
        <taxon>Clostridiaceae</taxon>
        <taxon>Caloramator</taxon>
    </lineage>
</organism>
<evidence type="ECO:0000256" key="14">
    <source>
        <dbReference type="ARBA" id="ARBA00022884"/>
    </source>
</evidence>
<feature type="binding site" evidence="15">
    <location>
        <position position="51"/>
    </location>
    <ligand>
        <name>Mg(2+)</name>
        <dbReference type="ChEBI" id="CHEBI:18420"/>
    </ligand>
</feature>
<dbReference type="STRING" id="908809.ABG79_01141"/>
<dbReference type="InterPro" id="IPR000999">
    <property type="entry name" value="RNase_III_dom"/>
</dbReference>
<keyword evidence="12 15" id="KW-0378">Hydrolase</keyword>
<feature type="domain" description="DRBM" evidence="16">
    <location>
        <begin position="165"/>
        <end position="234"/>
    </location>
</feature>
<dbReference type="InterPro" id="IPR036389">
    <property type="entry name" value="RNase_III_sf"/>
</dbReference>
<dbReference type="PATRIC" id="fig|908809.3.peg.1150"/>
<dbReference type="Proteomes" id="UP000052015">
    <property type="component" value="Unassembled WGS sequence"/>
</dbReference>
<dbReference type="GO" id="GO:0005737">
    <property type="term" value="C:cytoplasm"/>
    <property type="evidence" value="ECO:0007669"/>
    <property type="project" value="UniProtKB-SubCell"/>
</dbReference>
<dbReference type="Pfam" id="PF00035">
    <property type="entry name" value="dsrm"/>
    <property type="match status" value="1"/>
</dbReference>
<keyword evidence="6 15" id="KW-0698">rRNA processing</keyword>
<dbReference type="GO" id="GO:0006364">
    <property type="term" value="P:rRNA processing"/>
    <property type="evidence" value="ECO:0007669"/>
    <property type="project" value="UniProtKB-UniRule"/>
</dbReference>
<dbReference type="FunFam" id="3.30.160.20:FF:000003">
    <property type="entry name" value="Ribonuclease 3"/>
    <property type="match status" value="1"/>
</dbReference>
<evidence type="ECO:0000256" key="13">
    <source>
        <dbReference type="ARBA" id="ARBA00022842"/>
    </source>
</evidence>
<keyword evidence="10 15" id="KW-0479">Metal-binding</keyword>
<evidence type="ECO:0000256" key="7">
    <source>
        <dbReference type="ARBA" id="ARBA00022664"/>
    </source>
</evidence>
<dbReference type="GO" id="GO:0006397">
    <property type="term" value="P:mRNA processing"/>
    <property type="evidence" value="ECO:0007669"/>
    <property type="project" value="UniProtKB-UniRule"/>
</dbReference>
<dbReference type="NCBIfam" id="TIGR02191">
    <property type="entry name" value="RNaseIII"/>
    <property type="match status" value="1"/>
</dbReference>
<feature type="active site" evidence="15">
    <location>
        <position position="55"/>
    </location>
</feature>
<comment type="subunit">
    <text evidence="4 15">Homodimer.</text>
</comment>
<dbReference type="PANTHER" id="PTHR11207">
    <property type="entry name" value="RIBONUCLEASE III"/>
    <property type="match status" value="1"/>
</dbReference>